<dbReference type="OrthoDB" id="2351802at2759"/>
<reference evidence="2 3" key="1">
    <citation type="submission" date="2014-02" db="EMBL/GenBank/DDBJ databases">
        <title>Single nucleus genome sequencing reveals high similarity among nuclei of an endomycorrhizal fungus.</title>
        <authorList>
            <person name="Lin K."/>
            <person name="Geurts R."/>
            <person name="Zhang Z."/>
            <person name="Limpens E."/>
            <person name="Saunders D.G."/>
            <person name="Mu D."/>
            <person name="Pang E."/>
            <person name="Cao H."/>
            <person name="Cha H."/>
            <person name="Lin T."/>
            <person name="Zhou Q."/>
            <person name="Shang Y."/>
            <person name="Li Y."/>
            <person name="Ivanov S."/>
            <person name="Sharma T."/>
            <person name="Velzen R.V."/>
            <person name="Ruijter N.D."/>
            <person name="Aanen D.K."/>
            <person name="Win J."/>
            <person name="Kamoun S."/>
            <person name="Bisseling T."/>
            <person name="Huang S."/>
        </authorList>
    </citation>
    <scope>NUCLEOTIDE SEQUENCE [LARGE SCALE GENOMIC DNA]</scope>
    <source>
        <strain evidence="3">DAOM197198w</strain>
    </source>
</reference>
<protein>
    <submittedName>
        <fullName evidence="2">Uncharacterized protein</fullName>
    </submittedName>
</protein>
<keyword evidence="1" id="KW-0472">Membrane</keyword>
<feature type="transmembrane region" description="Helical" evidence="1">
    <location>
        <begin position="35"/>
        <end position="55"/>
    </location>
</feature>
<dbReference type="EMBL" id="JEMT01030157">
    <property type="protein sequence ID" value="EXX50200.1"/>
    <property type="molecule type" value="Genomic_DNA"/>
</dbReference>
<proteinExistence type="predicted"/>
<dbReference type="Proteomes" id="UP000022910">
    <property type="component" value="Unassembled WGS sequence"/>
</dbReference>
<evidence type="ECO:0000313" key="2">
    <source>
        <dbReference type="EMBL" id="EXX50200.1"/>
    </source>
</evidence>
<evidence type="ECO:0000313" key="3">
    <source>
        <dbReference type="Proteomes" id="UP000022910"/>
    </source>
</evidence>
<sequence>MQEFLHYLRTIQFTFSFVCFSVDTVLASIPSKVPSLAWFILPDLIALFLSGYYIITIGKQWNKNTANSDVFLNM</sequence>
<accession>A0A015I8U0</accession>
<comment type="caution">
    <text evidence="2">The sequence shown here is derived from an EMBL/GenBank/DDBJ whole genome shotgun (WGS) entry which is preliminary data.</text>
</comment>
<gene>
    <name evidence="2" type="ORF">RirG_273070</name>
</gene>
<name>A0A015I8U0_RHIIW</name>
<dbReference type="AlphaFoldDB" id="A0A015I8U0"/>
<organism evidence="2 3">
    <name type="scientific">Rhizophagus irregularis (strain DAOM 197198w)</name>
    <name type="common">Glomus intraradices</name>
    <dbReference type="NCBI Taxonomy" id="1432141"/>
    <lineage>
        <taxon>Eukaryota</taxon>
        <taxon>Fungi</taxon>
        <taxon>Fungi incertae sedis</taxon>
        <taxon>Mucoromycota</taxon>
        <taxon>Glomeromycotina</taxon>
        <taxon>Glomeromycetes</taxon>
        <taxon>Glomerales</taxon>
        <taxon>Glomeraceae</taxon>
        <taxon>Rhizophagus</taxon>
    </lineage>
</organism>
<keyword evidence="1" id="KW-1133">Transmembrane helix</keyword>
<feature type="transmembrane region" description="Helical" evidence="1">
    <location>
        <begin position="7"/>
        <end position="29"/>
    </location>
</feature>
<keyword evidence="1" id="KW-0812">Transmembrane</keyword>
<dbReference type="HOGENOM" id="CLU_2689146_0_0_1"/>
<evidence type="ECO:0000256" key="1">
    <source>
        <dbReference type="SAM" id="Phobius"/>
    </source>
</evidence>
<keyword evidence="3" id="KW-1185">Reference proteome</keyword>